<accession>A0A2T5YQG5</accession>
<dbReference type="EMBL" id="QBKI01000002">
    <property type="protein sequence ID" value="PTX21553.1"/>
    <property type="molecule type" value="Genomic_DNA"/>
</dbReference>
<dbReference type="SUPFAM" id="SSF56399">
    <property type="entry name" value="ADP-ribosylation"/>
    <property type="match status" value="1"/>
</dbReference>
<evidence type="ECO:0000313" key="2">
    <source>
        <dbReference type="Proteomes" id="UP000244225"/>
    </source>
</evidence>
<name>A0A2T5YQG5_9BACT</name>
<dbReference type="RefSeq" id="WP_108210918.1">
    <property type="nucleotide sequence ID" value="NZ_QBKI01000002.1"/>
</dbReference>
<evidence type="ECO:0000313" key="1">
    <source>
        <dbReference type="EMBL" id="PTX21553.1"/>
    </source>
</evidence>
<dbReference type="OrthoDB" id="9800843at2"/>
<reference evidence="1 2" key="1">
    <citation type="submission" date="2018-04" db="EMBL/GenBank/DDBJ databases">
        <title>Genomic Encyclopedia of Archaeal and Bacterial Type Strains, Phase II (KMG-II): from individual species to whole genera.</title>
        <authorList>
            <person name="Goeker M."/>
        </authorList>
    </citation>
    <scope>NUCLEOTIDE SEQUENCE [LARGE SCALE GENOMIC DNA]</scope>
    <source>
        <strain evidence="1 2">DSM 100162</strain>
    </source>
</reference>
<dbReference type="Proteomes" id="UP000244225">
    <property type="component" value="Unassembled WGS sequence"/>
</dbReference>
<dbReference type="AlphaFoldDB" id="A0A2T5YQG5"/>
<proteinExistence type="predicted"/>
<keyword evidence="2" id="KW-1185">Reference proteome</keyword>
<sequence length="173" mass="20439">MIPNIVGFHTNSKSKCSSFLRGGFLFSHDTFWLGYGMYFWDNFSNSKWWKKERLRKDKINCSIVAANLELSNLLDLTDEDVATEFQNLWTEYCRLNNDSINQPLGKKIDLLFDYFSLEDQFKVVRGIGNYPNRRTYTFLHWEGRRSPSIDNKARMIYVVRQREALSNEKLLAV</sequence>
<comment type="caution">
    <text evidence="1">The sequence shown here is derived from an EMBL/GenBank/DDBJ whole genome shotgun (WGS) entry which is preliminary data.</text>
</comment>
<gene>
    <name evidence="1" type="ORF">C8N40_102529</name>
</gene>
<organism evidence="1 2">
    <name type="scientific">Pontibacter mucosus</name>
    <dbReference type="NCBI Taxonomy" id="1649266"/>
    <lineage>
        <taxon>Bacteria</taxon>
        <taxon>Pseudomonadati</taxon>
        <taxon>Bacteroidota</taxon>
        <taxon>Cytophagia</taxon>
        <taxon>Cytophagales</taxon>
        <taxon>Hymenobacteraceae</taxon>
        <taxon>Pontibacter</taxon>
    </lineage>
</organism>
<protein>
    <submittedName>
        <fullName evidence="1">Uncharacterized protein</fullName>
    </submittedName>
</protein>